<reference evidence="4 5" key="2">
    <citation type="submission" date="2024-05" db="EMBL/GenBank/DDBJ databases">
        <authorList>
            <person name="Chen Y."/>
            <person name="Shah S."/>
            <person name="Dougan E. K."/>
            <person name="Thang M."/>
            <person name="Chan C."/>
        </authorList>
    </citation>
    <scope>NUCLEOTIDE SEQUENCE [LARGE SCALE GENOMIC DNA]</scope>
</reference>
<dbReference type="GO" id="GO:0003676">
    <property type="term" value="F:nucleic acid binding"/>
    <property type="evidence" value="ECO:0007669"/>
    <property type="project" value="InterPro"/>
</dbReference>
<dbReference type="GO" id="GO:0004523">
    <property type="term" value="F:RNA-DNA hybrid ribonuclease activity"/>
    <property type="evidence" value="ECO:0007669"/>
    <property type="project" value="InterPro"/>
</dbReference>
<dbReference type="PROSITE" id="PS50879">
    <property type="entry name" value="RNASE_H_1"/>
    <property type="match status" value="1"/>
</dbReference>
<dbReference type="InterPro" id="IPR002156">
    <property type="entry name" value="RNaseH_domain"/>
</dbReference>
<dbReference type="Proteomes" id="UP001152797">
    <property type="component" value="Unassembled WGS sequence"/>
</dbReference>
<feature type="compositionally biased region" description="Acidic residues" evidence="1">
    <location>
        <begin position="300"/>
        <end position="309"/>
    </location>
</feature>
<reference evidence="3" key="1">
    <citation type="submission" date="2022-10" db="EMBL/GenBank/DDBJ databases">
        <authorList>
            <person name="Chen Y."/>
            <person name="Dougan E. K."/>
            <person name="Chan C."/>
            <person name="Rhodes N."/>
            <person name="Thang M."/>
        </authorList>
    </citation>
    <scope>NUCLEOTIDE SEQUENCE</scope>
</reference>
<dbReference type="SUPFAM" id="SSF53098">
    <property type="entry name" value="Ribonuclease H-like"/>
    <property type="match status" value="1"/>
</dbReference>
<proteinExistence type="predicted"/>
<gene>
    <name evidence="3" type="ORF">C1SCF055_LOCUS17838</name>
</gene>
<dbReference type="InterPro" id="IPR036397">
    <property type="entry name" value="RNaseH_sf"/>
</dbReference>
<evidence type="ECO:0000313" key="4">
    <source>
        <dbReference type="EMBL" id="CAL4778200.1"/>
    </source>
</evidence>
<accession>A0A9P1FWA3</accession>
<dbReference type="Gene3D" id="3.60.10.10">
    <property type="entry name" value="Endonuclease/exonuclease/phosphatase"/>
    <property type="match status" value="1"/>
</dbReference>
<dbReference type="EMBL" id="CAMXCT020001525">
    <property type="protein sequence ID" value="CAL1144263.1"/>
    <property type="molecule type" value="Genomic_DNA"/>
</dbReference>
<feature type="region of interest" description="Disordered" evidence="1">
    <location>
        <begin position="291"/>
        <end position="313"/>
    </location>
</feature>
<dbReference type="OrthoDB" id="492977at2759"/>
<dbReference type="Pfam" id="PF00075">
    <property type="entry name" value="RNase_H"/>
    <property type="match status" value="1"/>
</dbReference>
<dbReference type="EMBL" id="CAMXCT030001525">
    <property type="protein sequence ID" value="CAL4778200.1"/>
    <property type="molecule type" value="Genomic_DNA"/>
</dbReference>
<evidence type="ECO:0000313" key="5">
    <source>
        <dbReference type="Proteomes" id="UP001152797"/>
    </source>
</evidence>
<feature type="compositionally biased region" description="Basic residues" evidence="1">
    <location>
        <begin position="92"/>
        <end position="104"/>
    </location>
</feature>
<feature type="compositionally biased region" description="Basic and acidic residues" evidence="1">
    <location>
        <begin position="347"/>
        <end position="358"/>
    </location>
</feature>
<feature type="compositionally biased region" description="Low complexity" evidence="1">
    <location>
        <begin position="105"/>
        <end position="118"/>
    </location>
</feature>
<evidence type="ECO:0000313" key="3">
    <source>
        <dbReference type="EMBL" id="CAI3990888.1"/>
    </source>
</evidence>
<feature type="region of interest" description="Disordered" evidence="1">
    <location>
        <begin position="546"/>
        <end position="576"/>
    </location>
</feature>
<dbReference type="InterPro" id="IPR012337">
    <property type="entry name" value="RNaseH-like_sf"/>
</dbReference>
<protein>
    <submittedName>
        <fullName evidence="4">C2H2-type domain-containing protein</fullName>
    </submittedName>
</protein>
<name>A0A9P1FWA3_9DINO</name>
<dbReference type="Gene3D" id="3.30.420.10">
    <property type="entry name" value="Ribonuclease H-like superfamily/Ribonuclease H"/>
    <property type="match status" value="1"/>
</dbReference>
<feature type="region of interest" description="Disordered" evidence="1">
    <location>
        <begin position="68"/>
        <end position="141"/>
    </location>
</feature>
<comment type="caution">
    <text evidence="3">The sequence shown here is derived from an EMBL/GenBank/DDBJ whole genome shotgun (WGS) entry which is preliminary data.</text>
</comment>
<dbReference type="PROSITE" id="PS00028">
    <property type="entry name" value="ZINC_FINGER_C2H2_1"/>
    <property type="match status" value="1"/>
</dbReference>
<dbReference type="EMBL" id="CAMXCT010001525">
    <property type="protein sequence ID" value="CAI3990888.1"/>
    <property type="molecule type" value="Genomic_DNA"/>
</dbReference>
<dbReference type="InterPro" id="IPR036691">
    <property type="entry name" value="Endo/exonu/phosph_ase_sf"/>
</dbReference>
<dbReference type="PANTHER" id="PTHR19446">
    <property type="entry name" value="REVERSE TRANSCRIPTASES"/>
    <property type="match status" value="1"/>
</dbReference>
<feature type="domain" description="RNase H type-1" evidence="2">
    <location>
        <begin position="1198"/>
        <end position="1346"/>
    </location>
</feature>
<keyword evidence="5" id="KW-1185">Reference proteome</keyword>
<organism evidence="3">
    <name type="scientific">Cladocopium goreaui</name>
    <dbReference type="NCBI Taxonomy" id="2562237"/>
    <lineage>
        <taxon>Eukaryota</taxon>
        <taxon>Sar</taxon>
        <taxon>Alveolata</taxon>
        <taxon>Dinophyceae</taxon>
        <taxon>Suessiales</taxon>
        <taxon>Symbiodiniaceae</taxon>
        <taxon>Cladocopium</taxon>
    </lineage>
</organism>
<dbReference type="InterPro" id="IPR013087">
    <property type="entry name" value="Znf_C2H2_type"/>
</dbReference>
<feature type="compositionally biased region" description="Polar residues" evidence="1">
    <location>
        <begin position="553"/>
        <end position="565"/>
    </location>
</feature>
<dbReference type="Gene3D" id="3.30.160.60">
    <property type="entry name" value="Classic Zinc Finger"/>
    <property type="match status" value="1"/>
</dbReference>
<evidence type="ECO:0000256" key="1">
    <source>
        <dbReference type="SAM" id="MobiDB-lite"/>
    </source>
</evidence>
<evidence type="ECO:0000259" key="2">
    <source>
        <dbReference type="PROSITE" id="PS50879"/>
    </source>
</evidence>
<sequence length="3077" mass="344728">MASVKAPPWRCRACLKTLKGQMPRCAWCGGHWQQCYDPDFVPGEAQRSKSLPRAYQDSSAAVPWNYQQPQHSQADWGHNAGQGRGHGSGRSPRQRSRRYRRGNHGQHQQYSAQVQQAPLPAPAPMMHKGDGKGQTSMKGSGVSAVLVPPPPPPIIVPAPQGYGNANAPQVAPPPDGIWGPQIVAQDTSLYAPSPAAPSDAEVRLKSLLRELKKAPEESLPAGLQEEVKKQAAREEELTTKGLHRAVDKVKKAKKAVSEYTTMFQTQAQAMQENLDNALEALVAAKRNFHEQSAQLKENDTETISDDDKEPQDSEMTLQLENSKRIHEGLTTVVTSLQDLTEKAEIEEQKAKRQRKAPDPTDDEVGELSGSSLPSMQPFGVGTSAALTAETFQVGKTHRCQRHVQFAEDVHLVIDHEDTHSRFSVSLSEDSLFGWRTKPWALDPHTHAYQKSSLDFHDDPCSTVVLISKACGIDTDSVSFMQLNVPQMTCRREPDGHARLTLPDTHIDALPVDVPIFQEQNHAGIGDAPEVHVPDDHSSRLLQFYRQSDDAQEQHSSVASSRSGYSPSLVPSEDLRHEFGLPSSDDVTLLQTAVVTSHHSCTQNHERSSVPDDFGCDGCNSTDIRVVSSALSSHVRSLNHPRIDQMSFTEAFLRAVRVLQETADAIQDQNIAAPDIETYAPWVQDVHELWTRLAVLGPGGAEILGRLETWYTDHDSYQRCYNSRIAVLADDYENWETQLKLLWRDRIRSDEPIECFLIYPPPDDRAEQTIGQMMILQRAAAFQRSVLMSVYDSEYDQGRAHSHALVMGDRIDIQSVTTMIQAGEDCPPDQPRNICSLWFGTRQFHPHERAFARHGHAFRFLIHRRSPDAPADPLASDSDDFRQRLRAMIGDAPPSPRIEYMISAPNWIHMLQRTFDSFAVTEREDEGPVAYVAAWYVNCHRQPRCQPHRTVRLRSDISAWQRTLMEAWRDRLDMRLRTELYWVDPAPPNPPTQNLIGHVLIVQEPRREHVVVLLSGVAHLGYQDDIHHSAVCIHERQTASSIVDILPVPSHLRSFNFHVGIGPREFLRDDSYRLENGDNIVIAIEVEVPVRADLHPRSEPAETDETNLLQKPPMPRTVCTADDHGFVDPPVSQKGEVLQLATLLPSPVWTVVNCQSIADLRQRLTTFPAPQVCFDLRATKCTQVTIDALQVTPFWTYEYPLAFEFYTDGAFSRACGSAAAGVVLIVHTSQGTRFGGYLTSLCAATASAPRAEASAVILAIHWACYLALTLGFSPTPVSFLYDNIYAGRAAQGRCATTLNSDLTLVARALTLWLEQLSFCRVSWDHVKGHSGHPWNDLADSVASTALKSSSVTTDLSALLQCCLHEGSDQCALSWLWLYEKSVRGDGDAPVLHKHQWKFNAAAPLAHLPDFQAQPFERRRVRHQGTQMSAEQICLRFATANVLTLYPQQDHGGSFLGARHGGVQFWIANQINIAHKTLKVSHEHLRIIHGDDRRLIVHLRHPQLALLFLVLHAPCSDDEVELQRWWAQTSNLIPNGYTSWTWAVLCDSNGRLGSVVSNSVGACGAEDENMRGAVFHEWLIQHGLYVPQTFEDAHIGSHATWTHAEGAQGRIDYIALSDNLRSDGVCTWVSEDVDLSLARPDHSCLCADVWMLTDRSVASDQCDVPVTSSHHTITWNSDVHTHASYLQVNLQHYFGHNPKQHLRKKHLTDETCALIQRKKSLFRSLQCAKAAARTVRLQVCFRSWKKCDSKSINLPTSTFRADCELAISAEKYRMASLRVCHAVRTDDRRFFDDLAEQTGSVASQGFHRIWDAIKPLLPRAKNKRKSNIRCSGPSVEQQATHFCRLEAGYETDYARLLAECHAHQQLQLDEQPLELSLQQMPSRLDVENTLQRLSAHKAPGIDGITPGSLRAAGPDISESLLQLIMKMWLVGAEPIQFKGGLLCAIAKKSQSREVANMRGIMIIDVVGKLAHSLLRQRFLPALLSWRMPLQLGGFPGCSTLYATHYLRSFHAKARDCQLPSAVLFLDVKSAFHSMIRQILFGSGHELPIHLQKLLEESGCNLEHLRHEIERTSSLLHHDVPLADRRLLQDAHVYTWFGLSGTDAAFCTSRGSRPGSPLADVAFNAVMVHVLRDLHSRLQEMPAMQCGFSMLGLWAPPIAWVDDVAIPIVAPQCDTLEASVAQVAHTTHEVFLTYGLGLNFKAKKTEVVLSFRSATAPAHRHALFVERLGQIPLPNLGMHLRCVASYEHLGTVFAADCTLQKEISHRKHRAIQAFRQVGKSILKNRHVSIGTRLKLFESLIIPVLLHGSGNWDLLSRRSFQVLHSCIMGWQRMIVNDGCWSEDQHTDFALQCEWKLPPLALRLVKARLLYAFQCATNGPQLLHDFLTSVAHLPHGWFAALRQALTWLASMDSTFCPVDLATASIEQIWTWFGAHCSNGPSVVRRLFKQCLMQFHVVGDVVALHKQLKEALQHGGVKFETSFAPSQFPTDTVFPCDWCEAQFDMKQKLVAHMWTAHQLISDERQFVFSDTCLACHKCFWSAARLQQHLRLSRSTLDGCYAQLTWRYAPLREACHIEVPIDLRGFSRLPAQTVPMPQIAPIDLQLLTREHAEAALQRAWTAEGFPNHLPDDVKSSFWARADAALRSWKPDGSLNVDQLIFDLTSMALTAEEEWALFLWCRLALCYRRFLHLTPTVFQRVKMEIQEIVFESPIGKLLAWHVRITTAYQPRDEAVAATSATLPRSLEPLLHPVQNQQASLQHILCSITQVPEPLPVPITWENGQPIIWVLHLFSGRRRRGDCHFWSECCTGVLPGYTVRILSVDTAIDAELGNLDRGPVFTRLLAIIRKRWFAAGLTGPPCETFSAARHIALEGCRHPRPLRSATCPWLLEGRSSRELFQTLIGSRLFMHSIIAEVSLVLAGAGSLMEHPAEHPDEERASVWRTQCHSEWVMKLPDAWQHRIEQWQYGAIGVKPTTLRALNMGPPHIVHQVLQTNRDPLALRPCNPLRGRTDDGSFRTAAAKEYPVGLCRTLVLATLESLKYKISHCGTCTAADLSDSESAWLNSLYTKACNASLSGRFLPDFQG</sequence>
<feature type="region of interest" description="Disordered" evidence="1">
    <location>
        <begin position="347"/>
        <end position="378"/>
    </location>
</feature>